<feature type="compositionally biased region" description="Low complexity" evidence="5">
    <location>
        <begin position="698"/>
        <end position="708"/>
    </location>
</feature>
<dbReference type="SMART" id="SM00131">
    <property type="entry name" value="KU"/>
    <property type="match status" value="1"/>
</dbReference>
<feature type="domain" description="VWFA" evidence="6">
    <location>
        <begin position="740"/>
        <end position="918"/>
    </location>
</feature>
<dbReference type="Gene3D" id="4.10.410.10">
    <property type="entry name" value="Pancreatic trypsin inhibitor Kunitz domain"/>
    <property type="match status" value="1"/>
</dbReference>
<dbReference type="SMART" id="SM00327">
    <property type="entry name" value="VWA"/>
    <property type="match status" value="2"/>
</dbReference>
<dbReference type="PRINTS" id="PR00759">
    <property type="entry name" value="BASICPTASE"/>
</dbReference>
<evidence type="ECO:0000259" key="7">
    <source>
        <dbReference type="PROSITE" id="PS50279"/>
    </source>
</evidence>
<dbReference type="PROSITE" id="PS50234">
    <property type="entry name" value="VWFA"/>
    <property type="match status" value="2"/>
</dbReference>
<evidence type="ECO:0000256" key="1">
    <source>
        <dbReference type="ARBA" id="ARBA00004498"/>
    </source>
</evidence>
<dbReference type="InterPro" id="IPR050149">
    <property type="entry name" value="Collagen_superfamily"/>
</dbReference>
<dbReference type="SUPFAM" id="SSF57362">
    <property type="entry name" value="BPTI-like"/>
    <property type="match status" value="1"/>
</dbReference>
<feature type="region of interest" description="Disordered" evidence="5">
    <location>
        <begin position="426"/>
        <end position="661"/>
    </location>
</feature>
<evidence type="ECO:0000256" key="2">
    <source>
        <dbReference type="ARBA" id="ARBA00022530"/>
    </source>
</evidence>
<evidence type="ECO:0000256" key="3">
    <source>
        <dbReference type="ARBA" id="ARBA00023119"/>
    </source>
</evidence>
<evidence type="ECO:0000259" key="6">
    <source>
        <dbReference type="PROSITE" id="PS50234"/>
    </source>
</evidence>
<keyword evidence="2" id="KW-0272">Extracellular matrix</keyword>
<gene>
    <name evidence="8" type="primary">Col28a1</name>
    <name evidence="8" type="ORF">GTO93_0016323</name>
</gene>
<sequence>MLCPLDIAFIMDSSESATNIMFEREKAFVQDFGERVMQMTSPSGMKLNTRLAVLQYSSIVKIEHPFRDWQNIQVFKNRVRSMVYIGHGTYSSYAITNTTQLFEAETKPGSVKVALLMTDGVDHPRNPDILGAAATVKNYGIKLFTIGLSALAYESTSIVKLRSIASIPAEQYVHSLTDPYLQDKLLEQLCQQPKLQCVCEAGEKGAPGTAPHHQRWRSRSGARGSPYEIIQFKMSFFDFLQGKPGVMGNKGERGECGVPGTKGDRGPEGPPAPRGPRGEKGLIGPTGDQGPEGIPGPKGDRGPTGASGPPGDNGIGFPGPKGDKGSQGRPGLTGPIGIGEPGPPVGIQGNKGSLGEGLPGAKGDRGYEGPRGTRGLPGLGIKGEKGDFGPTGLPGSAGLPGIGIQGEKGNQGPAGLIGSRGLPGIGFSGPKGDQGFPGERGLPGDTVVGETGPKGDAGPQGRAGINGIPGEKGAVGQKGETGSQGPVGPEGAPGKGISGEKGDKGDRGPRGLPGLQGQVGAMGPKGVTGNTGQPGKPGLSVRGFQGPTGEPGPVGPPGPVGVPGIGIPGPKGERGLPGPPGSIGPKGDGYPGIQGLPGLPGLPGEAGPEGKGLPGSKGDRGLPGFPGPVGPHGVGLKGSVGQAGPPGPPGLPGEDIQGPKVTSVKANNSNYLLFLKWQGDRGFSGVRGRQGDKGELGEPGPTGTPGMPGQKGDMGLTREEIIKIIREICGCVKCKESPLELMFVIDSSESIGPENLEVVKNFVSDLIVLLNQVGTHIGVLQYSHIYEVVVNLQQHSSQDDMKAAVYSMTYLGEGTYTASAIKRATQIFQASRPGVRKVAILITDGQADRRDPVKLEAAVREAHFAKIEIFVIGVLNRTDSFYLDFKNEVNMIASDPVEEHIYLIDESMTFPGQTISKVVGADVSCLENPSHRAAENVPASSLGKYAQVAPGPRSIPAGASVQTMLEGIGVMAPLRQSAPWISPRLPSQKGSDHYGLLQPGLGSGLEWEGNKRSMEGTLAASSYKCPRTASSSPGVMSFSPAVSAQTHAGLRCEETLEPGPCREYVVKWYYDSTANACAQFWYGGCNGNGNRFDTEDDCKDYCV</sequence>
<accession>A0ABS2Y7N5</accession>
<evidence type="ECO:0000256" key="5">
    <source>
        <dbReference type="SAM" id="MobiDB-lite"/>
    </source>
</evidence>
<dbReference type="Proteomes" id="UP001166093">
    <property type="component" value="Unassembled WGS sequence"/>
</dbReference>
<dbReference type="PROSITE" id="PS00280">
    <property type="entry name" value="BPTI_KUNITZ_1"/>
    <property type="match status" value="1"/>
</dbReference>
<dbReference type="Pfam" id="PF00092">
    <property type="entry name" value="VWA"/>
    <property type="match status" value="2"/>
</dbReference>
<dbReference type="Gene3D" id="3.40.50.410">
    <property type="entry name" value="von Willebrand factor, type A domain"/>
    <property type="match status" value="2"/>
</dbReference>
<feature type="region of interest" description="Disordered" evidence="5">
    <location>
        <begin position="685"/>
        <end position="713"/>
    </location>
</feature>
<name>A0ABS2Y7N5_POLSP</name>
<feature type="region of interest" description="Disordered" evidence="5">
    <location>
        <begin position="248"/>
        <end position="381"/>
    </location>
</feature>
<dbReference type="PANTHER" id="PTHR24023">
    <property type="entry name" value="COLLAGEN ALPHA"/>
    <property type="match status" value="1"/>
</dbReference>
<keyword evidence="3" id="KW-0176">Collagen</keyword>
<feature type="compositionally biased region" description="Basic and acidic residues" evidence="5">
    <location>
        <begin position="498"/>
        <end position="509"/>
    </location>
</feature>
<evidence type="ECO:0000313" key="8">
    <source>
        <dbReference type="EMBL" id="MBN3282199.1"/>
    </source>
</evidence>
<dbReference type="CDD" id="cd22628">
    <property type="entry name" value="Kunitz_collagen_alpha1_XXVIII"/>
    <property type="match status" value="1"/>
</dbReference>
<dbReference type="PRINTS" id="PR00453">
    <property type="entry name" value="VWFADOMAIN"/>
</dbReference>
<protein>
    <submittedName>
        <fullName evidence="8">COSA1 protein</fullName>
    </submittedName>
</protein>
<dbReference type="PROSITE" id="PS50279">
    <property type="entry name" value="BPTI_KUNITZ_2"/>
    <property type="match status" value="1"/>
</dbReference>
<keyword evidence="2" id="KW-0964">Secreted</keyword>
<proteinExistence type="predicted"/>
<dbReference type="InterPro" id="IPR036880">
    <property type="entry name" value="Kunitz_BPTI_sf"/>
</dbReference>
<keyword evidence="4" id="KW-1015">Disulfide bond</keyword>
<feature type="domain" description="BPTI/Kunitz inhibitor" evidence="7">
    <location>
        <begin position="1052"/>
        <end position="1102"/>
    </location>
</feature>
<comment type="subcellular location">
    <subcellularLocation>
        <location evidence="1">Secreted</location>
        <location evidence="1">Extracellular space</location>
        <location evidence="1">Extracellular matrix</location>
    </subcellularLocation>
</comment>
<feature type="non-terminal residue" evidence="8">
    <location>
        <position position="1103"/>
    </location>
</feature>
<feature type="non-terminal residue" evidence="8">
    <location>
        <position position="1"/>
    </location>
</feature>
<dbReference type="EMBL" id="JAAWVQ010115685">
    <property type="protein sequence ID" value="MBN3282199.1"/>
    <property type="molecule type" value="Genomic_DNA"/>
</dbReference>
<evidence type="ECO:0000313" key="9">
    <source>
        <dbReference type="Proteomes" id="UP001166093"/>
    </source>
</evidence>
<dbReference type="PANTHER" id="PTHR24023:SF1082">
    <property type="entry name" value="COLLAGEN TRIPLE HELIX REPEAT"/>
    <property type="match status" value="1"/>
</dbReference>
<dbReference type="InterPro" id="IPR002035">
    <property type="entry name" value="VWF_A"/>
</dbReference>
<organism evidence="8 9">
    <name type="scientific">Polyodon spathula</name>
    <name type="common">North American paddlefish</name>
    <name type="synonym">Squalus spathula</name>
    <dbReference type="NCBI Taxonomy" id="7913"/>
    <lineage>
        <taxon>Eukaryota</taxon>
        <taxon>Metazoa</taxon>
        <taxon>Chordata</taxon>
        <taxon>Craniata</taxon>
        <taxon>Vertebrata</taxon>
        <taxon>Euteleostomi</taxon>
        <taxon>Actinopterygii</taxon>
        <taxon>Chondrostei</taxon>
        <taxon>Acipenseriformes</taxon>
        <taxon>Polyodontidae</taxon>
        <taxon>Polyodon</taxon>
    </lineage>
</organism>
<dbReference type="SUPFAM" id="SSF53300">
    <property type="entry name" value="vWA-like"/>
    <property type="match status" value="2"/>
</dbReference>
<comment type="caution">
    <text evidence="8">The sequence shown here is derived from an EMBL/GenBank/DDBJ whole genome shotgun (WGS) entry which is preliminary data.</text>
</comment>
<evidence type="ECO:0000256" key="4">
    <source>
        <dbReference type="ARBA" id="ARBA00023157"/>
    </source>
</evidence>
<feature type="domain" description="VWFA" evidence="6">
    <location>
        <begin position="6"/>
        <end position="189"/>
    </location>
</feature>
<keyword evidence="9" id="KW-1185">Reference proteome</keyword>
<dbReference type="InterPro" id="IPR020901">
    <property type="entry name" value="Prtase_inh_Kunz-CS"/>
</dbReference>
<dbReference type="InterPro" id="IPR002223">
    <property type="entry name" value="Kunitz_BPTI"/>
</dbReference>
<dbReference type="CDD" id="cd01450">
    <property type="entry name" value="vWFA_subfamily_ECM"/>
    <property type="match status" value="1"/>
</dbReference>
<dbReference type="Pfam" id="PF01391">
    <property type="entry name" value="Collagen"/>
    <property type="match status" value="2"/>
</dbReference>
<dbReference type="InterPro" id="IPR008160">
    <property type="entry name" value="Collagen"/>
</dbReference>
<dbReference type="InterPro" id="IPR036465">
    <property type="entry name" value="vWFA_dom_sf"/>
</dbReference>
<dbReference type="Pfam" id="PF00014">
    <property type="entry name" value="Kunitz_BPTI"/>
    <property type="match status" value="1"/>
</dbReference>
<feature type="compositionally biased region" description="Low complexity" evidence="5">
    <location>
        <begin position="593"/>
        <end position="606"/>
    </location>
</feature>
<reference evidence="8" key="1">
    <citation type="journal article" date="2021" name="Cell">
        <title>Tracing the genetic footprints of vertebrate landing in non-teleost ray-finned fishes.</title>
        <authorList>
            <person name="Bi X."/>
            <person name="Wang K."/>
            <person name="Yang L."/>
            <person name="Pan H."/>
            <person name="Jiang H."/>
            <person name="Wei Q."/>
            <person name="Fang M."/>
            <person name="Yu H."/>
            <person name="Zhu C."/>
            <person name="Cai Y."/>
            <person name="He Y."/>
            <person name="Gan X."/>
            <person name="Zeng H."/>
            <person name="Yu D."/>
            <person name="Zhu Y."/>
            <person name="Jiang H."/>
            <person name="Qiu Q."/>
            <person name="Yang H."/>
            <person name="Zhang Y.E."/>
            <person name="Wang W."/>
            <person name="Zhu M."/>
            <person name="He S."/>
            <person name="Zhang G."/>
        </authorList>
    </citation>
    <scope>NUCLEOTIDE SEQUENCE</scope>
    <source>
        <strain evidence="8">Pddl_001</strain>
    </source>
</reference>